<organism evidence="2 3">
    <name type="scientific">Saccharata proteae CBS 121410</name>
    <dbReference type="NCBI Taxonomy" id="1314787"/>
    <lineage>
        <taxon>Eukaryota</taxon>
        <taxon>Fungi</taxon>
        <taxon>Dikarya</taxon>
        <taxon>Ascomycota</taxon>
        <taxon>Pezizomycotina</taxon>
        <taxon>Dothideomycetes</taxon>
        <taxon>Dothideomycetes incertae sedis</taxon>
        <taxon>Botryosphaeriales</taxon>
        <taxon>Saccharataceae</taxon>
        <taxon>Saccharata</taxon>
    </lineage>
</organism>
<sequence length="536" mass="56476">MAHEVPTILASPAMYVPLNQRTQSPFSSSQIPEPPATPSRLPTPSKRAIDPTAGSDASRRRSLLPGLRKPALSTKLDGDAGDAAATTAPATRDTTAAGAEKRNSRVISRAPGVGRRPADAGVKSSMPPPAVPASGLGRTQSLRKPGATGPTRTASLRSNANATSSSSSLAKGSATGLPARGAPDRGSRPGSATSTRSTASGASHSTALKSTSTSSTRHRDGPSPPDPEPSKLGRPAFSTLQQHFSPAKPSKTLALKKPTAAFLAATAPPPSPALPTETILLQTSLLQVHLLLGAGPVTTAQWEASAETALRAKFEEVATAHGSMRQDQQEIQELVNLHALAGWQDGGGGLAEKVQRLGELLGEARGMADEEGRFARHVAMFEEWMAGVEEVWARREGESVGSEELEVAEGLGERWRTENAALGRKMAVLVREAELLGQPEEGSSVSAIVTAVRDLIKGMNDEVGLLRRLEMDVVKGEERWVEEGLGDIAGNIELKLEAREARGHEAWRMLRAGTAPLKDAARCEAKSKEQDRTGWC</sequence>
<feature type="compositionally biased region" description="Low complexity" evidence="1">
    <location>
        <begin position="188"/>
        <end position="215"/>
    </location>
</feature>
<proteinExistence type="predicted"/>
<dbReference type="Proteomes" id="UP000799776">
    <property type="component" value="Unassembled WGS sequence"/>
</dbReference>
<reference evidence="2" key="1">
    <citation type="journal article" date="2020" name="Stud. Mycol.">
        <title>101 Dothideomycetes genomes: a test case for predicting lifestyles and emergence of pathogens.</title>
        <authorList>
            <person name="Haridas S."/>
            <person name="Albert R."/>
            <person name="Binder M."/>
            <person name="Bloem J."/>
            <person name="Labutti K."/>
            <person name="Salamov A."/>
            <person name="Andreopoulos B."/>
            <person name="Baker S."/>
            <person name="Barry K."/>
            <person name="Bills G."/>
            <person name="Bluhm B."/>
            <person name="Cannon C."/>
            <person name="Castanera R."/>
            <person name="Culley D."/>
            <person name="Daum C."/>
            <person name="Ezra D."/>
            <person name="Gonzalez J."/>
            <person name="Henrissat B."/>
            <person name="Kuo A."/>
            <person name="Liang C."/>
            <person name="Lipzen A."/>
            <person name="Lutzoni F."/>
            <person name="Magnuson J."/>
            <person name="Mondo S."/>
            <person name="Nolan M."/>
            <person name="Ohm R."/>
            <person name="Pangilinan J."/>
            <person name="Park H.-J."/>
            <person name="Ramirez L."/>
            <person name="Alfaro M."/>
            <person name="Sun H."/>
            <person name="Tritt A."/>
            <person name="Yoshinaga Y."/>
            <person name="Zwiers L.-H."/>
            <person name="Turgeon B."/>
            <person name="Goodwin S."/>
            <person name="Spatafora J."/>
            <person name="Crous P."/>
            <person name="Grigoriev I."/>
        </authorList>
    </citation>
    <scope>NUCLEOTIDE SEQUENCE</scope>
    <source>
        <strain evidence="2">CBS 121410</strain>
    </source>
</reference>
<evidence type="ECO:0000313" key="3">
    <source>
        <dbReference type="Proteomes" id="UP000799776"/>
    </source>
</evidence>
<dbReference type="EMBL" id="ML978726">
    <property type="protein sequence ID" value="KAF2086207.1"/>
    <property type="molecule type" value="Genomic_DNA"/>
</dbReference>
<keyword evidence="3" id="KW-1185">Reference proteome</keyword>
<comment type="caution">
    <text evidence="2">The sequence shown here is derived from an EMBL/GenBank/DDBJ whole genome shotgun (WGS) entry which is preliminary data.</text>
</comment>
<dbReference type="OrthoDB" id="5429993at2759"/>
<dbReference type="AlphaFoldDB" id="A0A9P4LVQ5"/>
<feature type="region of interest" description="Disordered" evidence="1">
    <location>
        <begin position="1"/>
        <end position="235"/>
    </location>
</feature>
<feature type="compositionally biased region" description="Low complexity" evidence="1">
    <location>
        <begin position="81"/>
        <end position="98"/>
    </location>
</feature>
<gene>
    <name evidence="2" type="ORF">K490DRAFT_58184</name>
</gene>
<feature type="compositionally biased region" description="Low complexity" evidence="1">
    <location>
        <begin position="154"/>
        <end position="176"/>
    </location>
</feature>
<evidence type="ECO:0000313" key="2">
    <source>
        <dbReference type="EMBL" id="KAF2086207.1"/>
    </source>
</evidence>
<protein>
    <submittedName>
        <fullName evidence="2">Uncharacterized protein</fullName>
    </submittedName>
</protein>
<accession>A0A9P4LVQ5</accession>
<evidence type="ECO:0000256" key="1">
    <source>
        <dbReference type="SAM" id="MobiDB-lite"/>
    </source>
</evidence>
<feature type="compositionally biased region" description="Polar residues" evidence="1">
    <location>
        <begin position="19"/>
        <end position="31"/>
    </location>
</feature>
<name>A0A9P4LVQ5_9PEZI</name>